<feature type="compositionally biased region" description="Basic and acidic residues" evidence="1">
    <location>
        <begin position="14"/>
        <end position="25"/>
    </location>
</feature>
<evidence type="ECO:0000313" key="3">
    <source>
        <dbReference type="Proteomes" id="UP000193240"/>
    </source>
</evidence>
<feature type="compositionally biased region" description="Basic and acidic residues" evidence="1">
    <location>
        <begin position="159"/>
        <end position="170"/>
    </location>
</feature>
<accession>A0A1Y2LS65</accession>
<dbReference type="EMBL" id="KZ107850">
    <property type="protein sequence ID" value="OSS46726.1"/>
    <property type="molecule type" value="Genomic_DNA"/>
</dbReference>
<evidence type="ECO:0000256" key="1">
    <source>
        <dbReference type="SAM" id="MobiDB-lite"/>
    </source>
</evidence>
<proteinExistence type="predicted"/>
<evidence type="ECO:0000313" key="2">
    <source>
        <dbReference type="EMBL" id="OSS46726.1"/>
    </source>
</evidence>
<dbReference type="AlphaFoldDB" id="A0A1Y2LS65"/>
<keyword evidence="3" id="KW-1185">Reference proteome</keyword>
<sequence>MNSDATNARTHRAARGERRFLRLGREGSAQLPSEEGSWLDSLEGGENEGKEMDGGEAGRLVGALLEWEDKRGFACDEDEGEGHAFWVGDTPPPPPPPLDTYSAAPLQAKAKVPPLLPGLKAKKRAFKVKRDGDADQCPKTPPLGLELQQEESTVLGGGRKAEGGRGEGKTARTRRRSVLRDGSPNVGAAGAWGQVGTPGMGTPGSYYDEEGFLRV</sequence>
<reference evidence="2 3" key="1">
    <citation type="journal article" date="2017" name="Genome Announc.">
        <title>Genome sequence of the saprophytic ascomycete Epicoccum nigrum ICMP 19927 strain isolated from New Zealand.</title>
        <authorList>
            <person name="Fokin M."/>
            <person name="Fleetwood D."/>
            <person name="Weir B.S."/>
            <person name="Villas-Boas S.G."/>
        </authorList>
    </citation>
    <scope>NUCLEOTIDE SEQUENCE [LARGE SCALE GENOMIC DNA]</scope>
    <source>
        <strain evidence="2 3">ICMP 19927</strain>
    </source>
</reference>
<protein>
    <submittedName>
        <fullName evidence="2">Uncharacterized protein</fullName>
    </submittedName>
</protein>
<feature type="region of interest" description="Disordered" evidence="1">
    <location>
        <begin position="1"/>
        <end position="56"/>
    </location>
</feature>
<dbReference type="Proteomes" id="UP000193240">
    <property type="component" value="Unassembled WGS sequence"/>
</dbReference>
<feature type="region of interest" description="Disordered" evidence="1">
    <location>
        <begin position="81"/>
        <end position="102"/>
    </location>
</feature>
<gene>
    <name evidence="2" type="ORF">B5807_08803</name>
</gene>
<name>A0A1Y2LS65_EPING</name>
<feature type="region of interest" description="Disordered" evidence="1">
    <location>
        <begin position="126"/>
        <end position="215"/>
    </location>
</feature>
<organism evidence="2 3">
    <name type="scientific">Epicoccum nigrum</name>
    <name type="common">Soil fungus</name>
    <name type="synonym">Epicoccum purpurascens</name>
    <dbReference type="NCBI Taxonomy" id="105696"/>
    <lineage>
        <taxon>Eukaryota</taxon>
        <taxon>Fungi</taxon>
        <taxon>Dikarya</taxon>
        <taxon>Ascomycota</taxon>
        <taxon>Pezizomycotina</taxon>
        <taxon>Dothideomycetes</taxon>
        <taxon>Pleosporomycetidae</taxon>
        <taxon>Pleosporales</taxon>
        <taxon>Pleosporineae</taxon>
        <taxon>Didymellaceae</taxon>
        <taxon>Epicoccum</taxon>
    </lineage>
</organism>
<dbReference type="InParanoid" id="A0A1Y2LS65"/>